<name>A0ABQ6R1F5_9BACT</name>
<gene>
    <name evidence="4" type="ORF">ASNO1_64060</name>
</gene>
<feature type="domain" description="N-acetylmuramidase" evidence="3">
    <location>
        <begin position="414"/>
        <end position="590"/>
    </location>
</feature>
<feature type="region of interest" description="Disordered" evidence="1">
    <location>
        <begin position="63"/>
        <end position="82"/>
    </location>
</feature>
<dbReference type="NCBIfam" id="TIGR02594">
    <property type="entry name" value="TIGR02594 family protein"/>
    <property type="match status" value="1"/>
</dbReference>
<dbReference type="Pfam" id="PF11860">
    <property type="entry name" value="Muramidase"/>
    <property type="match status" value="1"/>
</dbReference>
<evidence type="ECO:0008006" key="6">
    <source>
        <dbReference type="Google" id="ProtNLM"/>
    </source>
</evidence>
<dbReference type="SUPFAM" id="SSF47090">
    <property type="entry name" value="PGBD-like"/>
    <property type="match status" value="1"/>
</dbReference>
<organism evidence="4 5">
    <name type="scientific">Corallococcus caeni</name>
    <dbReference type="NCBI Taxonomy" id="3082388"/>
    <lineage>
        <taxon>Bacteria</taxon>
        <taxon>Pseudomonadati</taxon>
        <taxon>Myxococcota</taxon>
        <taxon>Myxococcia</taxon>
        <taxon>Myxococcales</taxon>
        <taxon>Cystobacterineae</taxon>
        <taxon>Myxococcaceae</taxon>
        <taxon>Corallococcus</taxon>
    </lineage>
</organism>
<sequence length="593" mass="64166">MTLQQRLQDSRLDVGPIDGIFGPKTLAAVKAFQRAKGLLVDGVVGPKTANAIGLAFLEAPRETASPKSLAPEHETPAPVAPGEPQWLSIAHNELNQGITEIQGRRSNARIVEYHASTSGKAKSDEIPWCSSFVNWCVTQAGLKGTNNAGAASWLSWGIPVAARRGAIAVLFNPDAVKSRISQTGNHVGFLLQETATHYKLLGGNQGDAVKVSNMPKKAWRLKGYRWPDGGLGVSSTSKQSSTRSDTPTQSMSAVTAWNMSAAQSLVRPFVTSFGLGLYSMDEKGLAKALFSRGKDVHLVTAVFKLLDEKYSSDADDVAVLYLDFVKSRPGAALGMLKNEASLRNRLIHILSTDIVSSEDTQAVRYLRGLANQGSASKAVVPSQPTRAQKQGPIARLTQADFEKAAKSLGSGVSVAIVRAYAEVESSGRSGFGLNGLPLIAFEGHKFRSLTKRKGGIYPYDKSHPHLSYEYKNKAGKEWQVNNKDQEAAWKTLKEAMALDHDAALQSCSWGMFQVMGFNYADCGYATINDFVAAMKAGEPGQLSAFVGFCKSKPDLIKAIKARNFTQMARLYNGEDYGRYDVEIANAYKRYGGN</sequence>
<evidence type="ECO:0000259" key="3">
    <source>
        <dbReference type="Pfam" id="PF11860"/>
    </source>
</evidence>
<evidence type="ECO:0000313" key="5">
    <source>
        <dbReference type="Proteomes" id="UP001342631"/>
    </source>
</evidence>
<evidence type="ECO:0000259" key="2">
    <source>
        <dbReference type="Pfam" id="PF01471"/>
    </source>
</evidence>
<keyword evidence="5" id="KW-1185">Reference proteome</keyword>
<dbReference type="InterPro" id="IPR024408">
    <property type="entry name" value="Muramidase"/>
</dbReference>
<accession>A0ABQ6R1F5</accession>
<evidence type="ECO:0000313" key="4">
    <source>
        <dbReference type="EMBL" id="GMU10152.1"/>
    </source>
</evidence>
<dbReference type="Proteomes" id="UP001342631">
    <property type="component" value="Unassembled WGS sequence"/>
</dbReference>
<comment type="caution">
    <text evidence="4">The sequence shown here is derived from an EMBL/GenBank/DDBJ whole genome shotgun (WGS) entry which is preliminary data.</text>
</comment>
<protein>
    <recommendedName>
        <fullName evidence="6">DUF3380 domain-containing protein</fullName>
    </recommendedName>
</protein>
<evidence type="ECO:0000256" key="1">
    <source>
        <dbReference type="SAM" id="MobiDB-lite"/>
    </source>
</evidence>
<dbReference type="InterPro" id="IPR013423">
    <property type="entry name" value="CHP02594"/>
</dbReference>
<dbReference type="InterPro" id="IPR036365">
    <property type="entry name" value="PGBD-like_sf"/>
</dbReference>
<dbReference type="InterPro" id="IPR036366">
    <property type="entry name" value="PGBDSf"/>
</dbReference>
<reference evidence="4 5" key="1">
    <citation type="journal article" date="2024" name="Arch. Microbiol.">
        <title>Corallococcus caeni sp. nov., a novel myxobacterium isolated from activated sludge.</title>
        <authorList>
            <person name="Tomita S."/>
            <person name="Nakai R."/>
            <person name="Kuroda K."/>
            <person name="Kurashita H."/>
            <person name="Hatamoto M."/>
            <person name="Yamaguchi T."/>
            <person name="Narihiro T."/>
        </authorList>
    </citation>
    <scope>NUCLEOTIDE SEQUENCE [LARGE SCALE GENOMIC DNA]</scope>
    <source>
        <strain evidence="4 5">NO1</strain>
    </source>
</reference>
<dbReference type="InterPro" id="IPR002477">
    <property type="entry name" value="Peptidoglycan-bd-like"/>
</dbReference>
<dbReference type="Gene3D" id="1.10.101.10">
    <property type="entry name" value="PGBD-like superfamily/PGBD"/>
    <property type="match status" value="1"/>
</dbReference>
<dbReference type="EMBL" id="BTTX01000007">
    <property type="protein sequence ID" value="GMU10152.1"/>
    <property type="molecule type" value="Genomic_DNA"/>
</dbReference>
<feature type="region of interest" description="Disordered" evidence="1">
    <location>
        <begin position="230"/>
        <end position="249"/>
    </location>
</feature>
<feature type="compositionally biased region" description="Low complexity" evidence="1">
    <location>
        <begin position="234"/>
        <end position="246"/>
    </location>
</feature>
<proteinExistence type="predicted"/>
<dbReference type="Pfam" id="PF01471">
    <property type="entry name" value="PG_binding_1"/>
    <property type="match status" value="1"/>
</dbReference>
<feature type="domain" description="Peptidoglycan binding-like" evidence="2">
    <location>
        <begin position="2"/>
        <end position="52"/>
    </location>
</feature>